<evidence type="ECO:0000256" key="3">
    <source>
        <dbReference type="ARBA" id="ARBA00022737"/>
    </source>
</evidence>
<dbReference type="Pfam" id="PF01607">
    <property type="entry name" value="CBM_14"/>
    <property type="match status" value="3"/>
</dbReference>
<proteinExistence type="predicted"/>
<reference evidence="7" key="2">
    <citation type="submission" date="2022-08" db="UniProtKB">
        <authorList>
            <consortium name="EnsemblMetazoa"/>
        </authorList>
    </citation>
    <scope>IDENTIFICATION</scope>
    <source>
        <strain evidence="7">STECLA/ALBI9_A</strain>
    </source>
</reference>
<organism evidence="7 8">
    <name type="scientific">Anopheles albimanus</name>
    <name type="common">New world malaria mosquito</name>
    <dbReference type="NCBI Taxonomy" id="7167"/>
    <lineage>
        <taxon>Eukaryota</taxon>
        <taxon>Metazoa</taxon>
        <taxon>Ecdysozoa</taxon>
        <taxon>Arthropoda</taxon>
        <taxon>Hexapoda</taxon>
        <taxon>Insecta</taxon>
        <taxon>Pterygota</taxon>
        <taxon>Neoptera</taxon>
        <taxon>Endopterygota</taxon>
        <taxon>Diptera</taxon>
        <taxon>Nematocera</taxon>
        <taxon>Culicoidea</taxon>
        <taxon>Culicidae</taxon>
        <taxon>Anophelinae</taxon>
        <taxon>Anopheles</taxon>
    </lineage>
</organism>
<keyword evidence="2" id="KW-0732">Signal</keyword>
<dbReference type="GeneID" id="118467446"/>
<accession>A0A182FC11</accession>
<evidence type="ECO:0000256" key="4">
    <source>
        <dbReference type="ARBA" id="ARBA00023157"/>
    </source>
</evidence>
<dbReference type="PROSITE" id="PS50940">
    <property type="entry name" value="CHIT_BIND_II"/>
    <property type="match status" value="3"/>
</dbReference>
<name>A0A182FC11_ANOAL</name>
<dbReference type="SMART" id="SM00494">
    <property type="entry name" value="ChtBD2"/>
    <property type="match status" value="3"/>
</dbReference>
<dbReference type="GO" id="GO:0005576">
    <property type="term" value="C:extracellular region"/>
    <property type="evidence" value="ECO:0007669"/>
    <property type="project" value="InterPro"/>
</dbReference>
<sequence>MAATVQRAASVRTMWLQSLYILPLVVVSVAFAATIDPRCLRYSNGMEAQVLPHLQDCRKFVMCDMGGYGQVMLCPPGLYFNAEEHTCSFDTVHCRNGELKDGSVEVVQPQQPQPVPIVPQQPVPEAIPDPLPVPQQPIPSIPIVPPIIVVTSPPSEQNWNPITTQPSPVVVEPQEPQLSHQHQMDLCRNQPLGVVYPVLDNCAMYVVCLGDGGAIVPHCPIGLLFDSRQKRCEFSEFAVCATPRDFVDDSVAMVEDTPGTLASVSLEEMKVLTDKERMLHQPIAQEQERVVAEDNGVRVVDNHPRCLARSDLAMTVELPHDTDCTKYLVCVGRVAIEKRCPVGQHWNALRGWCDFASQAGCKL</sequence>
<keyword evidence="1" id="KW-0147">Chitin-binding</keyword>
<dbReference type="InterPro" id="IPR002557">
    <property type="entry name" value="Chitin-bd_dom"/>
</dbReference>
<dbReference type="OrthoDB" id="6020543at2759"/>
<dbReference type="AlphaFoldDB" id="A0A182FC11"/>
<dbReference type="VEuPathDB" id="VectorBase:AALB20_027460"/>
<keyword evidence="8" id="KW-1185">Reference proteome</keyword>
<dbReference type="VEuPathDB" id="VectorBase:AALB004045"/>
<feature type="domain" description="Chitin-binding type-2" evidence="6">
    <location>
        <begin position="184"/>
        <end position="242"/>
    </location>
</feature>
<feature type="domain" description="Chitin-binding type-2" evidence="6">
    <location>
        <begin position="36"/>
        <end position="96"/>
    </location>
</feature>
<dbReference type="STRING" id="7167.A0A182FC11"/>
<dbReference type="PANTHER" id="PTHR23301">
    <property type="entry name" value="CHITIN BINDING PERITROPHIN-A"/>
    <property type="match status" value="1"/>
</dbReference>
<evidence type="ECO:0000313" key="8">
    <source>
        <dbReference type="Proteomes" id="UP000069272"/>
    </source>
</evidence>
<dbReference type="InterPro" id="IPR036508">
    <property type="entry name" value="Chitin-bd_dom_sf"/>
</dbReference>
<dbReference type="SUPFAM" id="SSF57625">
    <property type="entry name" value="Invertebrate chitin-binding proteins"/>
    <property type="match status" value="3"/>
</dbReference>
<dbReference type="InterPro" id="IPR051940">
    <property type="entry name" value="Chitin_bind-dev_reg"/>
</dbReference>
<evidence type="ECO:0000313" key="7">
    <source>
        <dbReference type="EnsemblMetazoa" id="AALB004045-PA"/>
    </source>
</evidence>
<dbReference type="RefSeq" id="XP_035793842.1">
    <property type="nucleotide sequence ID" value="XM_035937949.1"/>
</dbReference>
<keyword evidence="5" id="KW-0325">Glycoprotein</keyword>
<evidence type="ECO:0000256" key="5">
    <source>
        <dbReference type="ARBA" id="ARBA00023180"/>
    </source>
</evidence>
<dbReference type="GO" id="GO:0008061">
    <property type="term" value="F:chitin binding"/>
    <property type="evidence" value="ECO:0007669"/>
    <property type="project" value="UniProtKB-KW"/>
</dbReference>
<dbReference type="Proteomes" id="UP000069272">
    <property type="component" value="Chromosome 3R"/>
</dbReference>
<feature type="domain" description="Chitin-binding type-2" evidence="6">
    <location>
        <begin position="303"/>
        <end position="363"/>
    </location>
</feature>
<reference evidence="7 8" key="1">
    <citation type="journal article" date="2017" name="G3 (Bethesda)">
        <title>The Physical Genome Mapping of Anopheles albimanus Corrected Scaffold Misassemblies and Identified Interarm Rearrangements in Genus Anopheles.</title>
        <authorList>
            <person name="Artemov G.N."/>
            <person name="Peery A.N."/>
            <person name="Jiang X."/>
            <person name="Tu Z."/>
            <person name="Stegniy V.N."/>
            <person name="Sharakhova M.V."/>
            <person name="Sharakhov I.V."/>
        </authorList>
    </citation>
    <scope>NUCLEOTIDE SEQUENCE [LARGE SCALE GENOMIC DNA]</scope>
    <source>
        <strain evidence="7 8">ALBI9_A</strain>
    </source>
</reference>
<dbReference type="Gene3D" id="2.170.140.10">
    <property type="entry name" value="Chitin binding domain"/>
    <property type="match status" value="3"/>
</dbReference>
<keyword evidence="4" id="KW-1015">Disulfide bond</keyword>
<evidence type="ECO:0000259" key="6">
    <source>
        <dbReference type="PROSITE" id="PS50940"/>
    </source>
</evidence>
<dbReference type="KEGG" id="aali:118467446"/>
<evidence type="ECO:0000256" key="1">
    <source>
        <dbReference type="ARBA" id="ARBA00022669"/>
    </source>
</evidence>
<dbReference type="PANTHER" id="PTHR23301:SF0">
    <property type="entry name" value="CHITIN-BINDING TYPE-2 DOMAIN-CONTAINING PROTEIN-RELATED"/>
    <property type="match status" value="1"/>
</dbReference>
<dbReference type="EnsemblMetazoa" id="AALB004045-RA">
    <property type="protein sequence ID" value="AALB004045-PA"/>
    <property type="gene ID" value="AALB004045"/>
</dbReference>
<protein>
    <recommendedName>
        <fullName evidence="6">Chitin-binding type-2 domain-containing protein</fullName>
    </recommendedName>
</protein>
<keyword evidence="3" id="KW-0677">Repeat</keyword>
<evidence type="ECO:0000256" key="2">
    <source>
        <dbReference type="ARBA" id="ARBA00022729"/>
    </source>
</evidence>